<reference evidence="3" key="3">
    <citation type="submission" date="2015-04" db="UniProtKB">
        <authorList>
            <consortium name="EnsemblPlants"/>
        </authorList>
    </citation>
    <scope>IDENTIFICATION</scope>
    <source>
        <strain evidence="3">cv. Jemalong A17</strain>
    </source>
</reference>
<dbReference type="PaxDb" id="3880-AES75192"/>
<dbReference type="AlphaFoldDB" id="G7KPN5"/>
<sequence>MDDEEAPPPQPEHHSVNDTRRLATVLSSVTVVVVVTNIVATITSFTASLVGYMRSRVREEEEVDDEVKPLITRHSNAVGCFCAIYERERERG</sequence>
<evidence type="ECO:0000256" key="1">
    <source>
        <dbReference type="SAM" id="Phobius"/>
    </source>
</evidence>
<gene>
    <name evidence="2" type="ordered locus">MTR_6g029490</name>
</gene>
<evidence type="ECO:0000313" key="4">
    <source>
        <dbReference type="Proteomes" id="UP000002051"/>
    </source>
</evidence>
<dbReference type="EMBL" id="CM001222">
    <property type="protein sequence ID" value="AES75192.1"/>
    <property type="molecule type" value="Genomic_DNA"/>
</dbReference>
<keyword evidence="1 2" id="KW-0812">Transmembrane</keyword>
<protein>
    <submittedName>
        <fullName evidence="2">Transmembrane protein, putative</fullName>
    </submittedName>
</protein>
<keyword evidence="1" id="KW-1133">Transmembrane helix</keyword>
<dbReference type="HOGENOM" id="CLU_2416652_0_0_1"/>
<reference evidence="2 4" key="1">
    <citation type="journal article" date="2011" name="Nature">
        <title>The Medicago genome provides insight into the evolution of rhizobial symbioses.</title>
        <authorList>
            <person name="Young N.D."/>
            <person name="Debelle F."/>
            <person name="Oldroyd G.E."/>
            <person name="Geurts R."/>
            <person name="Cannon S.B."/>
            <person name="Udvardi M.K."/>
            <person name="Benedito V.A."/>
            <person name="Mayer K.F."/>
            <person name="Gouzy J."/>
            <person name="Schoof H."/>
            <person name="Van de Peer Y."/>
            <person name="Proost S."/>
            <person name="Cook D.R."/>
            <person name="Meyers B.C."/>
            <person name="Spannagl M."/>
            <person name="Cheung F."/>
            <person name="De Mita S."/>
            <person name="Krishnakumar V."/>
            <person name="Gundlach H."/>
            <person name="Zhou S."/>
            <person name="Mudge J."/>
            <person name="Bharti A.K."/>
            <person name="Murray J.D."/>
            <person name="Naoumkina M.A."/>
            <person name="Rosen B."/>
            <person name="Silverstein K.A."/>
            <person name="Tang H."/>
            <person name="Rombauts S."/>
            <person name="Zhao P.X."/>
            <person name="Zhou P."/>
            <person name="Barbe V."/>
            <person name="Bardou P."/>
            <person name="Bechner M."/>
            <person name="Bellec A."/>
            <person name="Berger A."/>
            <person name="Berges H."/>
            <person name="Bidwell S."/>
            <person name="Bisseling T."/>
            <person name="Choisne N."/>
            <person name="Couloux A."/>
            <person name="Denny R."/>
            <person name="Deshpande S."/>
            <person name="Dai X."/>
            <person name="Doyle J.J."/>
            <person name="Dudez A.M."/>
            <person name="Farmer A.D."/>
            <person name="Fouteau S."/>
            <person name="Franken C."/>
            <person name="Gibelin C."/>
            <person name="Gish J."/>
            <person name="Goldstein S."/>
            <person name="Gonzalez A.J."/>
            <person name="Green P.J."/>
            <person name="Hallab A."/>
            <person name="Hartog M."/>
            <person name="Hua A."/>
            <person name="Humphray S.J."/>
            <person name="Jeong D.H."/>
            <person name="Jing Y."/>
            <person name="Jocker A."/>
            <person name="Kenton S.M."/>
            <person name="Kim D.J."/>
            <person name="Klee K."/>
            <person name="Lai H."/>
            <person name="Lang C."/>
            <person name="Lin S."/>
            <person name="Macmil S.L."/>
            <person name="Magdelenat G."/>
            <person name="Matthews L."/>
            <person name="McCorrison J."/>
            <person name="Monaghan E.L."/>
            <person name="Mun J.H."/>
            <person name="Najar F.Z."/>
            <person name="Nicholson C."/>
            <person name="Noirot C."/>
            <person name="O'Bleness M."/>
            <person name="Paule C.R."/>
            <person name="Poulain J."/>
            <person name="Prion F."/>
            <person name="Qin B."/>
            <person name="Qu C."/>
            <person name="Retzel E.F."/>
            <person name="Riddle C."/>
            <person name="Sallet E."/>
            <person name="Samain S."/>
            <person name="Samson N."/>
            <person name="Sanders I."/>
            <person name="Saurat O."/>
            <person name="Scarpelli C."/>
            <person name="Schiex T."/>
            <person name="Segurens B."/>
            <person name="Severin A.J."/>
            <person name="Sherrier D.J."/>
            <person name="Shi R."/>
            <person name="Sims S."/>
            <person name="Singer S.R."/>
            <person name="Sinharoy S."/>
            <person name="Sterck L."/>
            <person name="Viollet A."/>
            <person name="Wang B.B."/>
            <person name="Wang K."/>
            <person name="Wang M."/>
            <person name="Wang X."/>
            <person name="Warfsmann J."/>
            <person name="Weissenbach J."/>
            <person name="White D.D."/>
            <person name="White J.D."/>
            <person name="Wiley G.B."/>
            <person name="Wincker P."/>
            <person name="Xing Y."/>
            <person name="Yang L."/>
            <person name="Yao Z."/>
            <person name="Ying F."/>
            <person name="Zhai J."/>
            <person name="Zhou L."/>
            <person name="Zuber A."/>
            <person name="Denarie J."/>
            <person name="Dixon R.A."/>
            <person name="May G.D."/>
            <person name="Schwartz D.C."/>
            <person name="Rogers J."/>
            <person name="Quetier F."/>
            <person name="Town C.D."/>
            <person name="Roe B.A."/>
        </authorList>
    </citation>
    <scope>NUCLEOTIDE SEQUENCE [LARGE SCALE GENOMIC DNA]</scope>
    <source>
        <strain evidence="2">A17</strain>
        <strain evidence="3 4">cv. Jemalong A17</strain>
    </source>
</reference>
<organism evidence="2 4">
    <name type="scientific">Medicago truncatula</name>
    <name type="common">Barrel medic</name>
    <name type="synonym">Medicago tribuloides</name>
    <dbReference type="NCBI Taxonomy" id="3880"/>
    <lineage>
        <taxon>Eukaryota</taxon>
        <taxon>Viridiplantae</taxon>
        <taxon>Streptophyta</taxon>
        <taxon>Embryophyta</taxon>
        <taxon>Tracheophyta</taxon>
        <taxon>Spermatophyta</taxon>
        <taxon>Magnoliopsida</taxon>
        <taxon>eudicotyledons</taxon>
        <taxon>Gunneridae</taxon>
        <taxon>Pentapetalae</taxon>
        <taxon>rosids</taxon>
        <taxon>fabids</taxon>
        <taxon>Fabales</taxon>
        <taxon>Fabaceae</taxon>
        <taxon>Papilionoideae</taxon>
        <taxon>50 kb inversion clade</taxon>
        <taxon>NPAAA clade</taxon>
        <taxon>Hologalegina</taxon>
        <taxon>IRL clade</taxon>
        <taxon>Trifolieae</taxon>
        <taxon>Medicago</taxon>
    </lineage>
</organism>
<dbReference type="Proteomes" id="UP000002051">
    <property type="component" value="Chromosome 6"/>
</dbReference>
<reference evidence="2 4" key="2">
    <citation type="journal article" date="2014" name="BMC Genomics">
        <title>An improved genome release (version Mt4.0) for the model legume Medicago truncatula.</title>
        <authorList>
            <person name="Tang H."/>
            <person name="Krishnakumar V."/>
            <person name="Bidwell S."/>
            <person name="Rosen B."/>
            <person name="Chan A."/>
            <person name="Zhou S."/>
            <person name="Gentzbittel L."/>
            <person name="Childs K.L."/>
            <person name="Yandell M."/>
            <person name="Gundlach H."/>
            <person name="Mayer K.F."/>
            <person name="Schwartz D.C."/>
            <person name="Town C.D."/>
        </authorList>
    </citation>
    <scope>GENOME REANNOTATION</scope>
    <source>
        <strain evidence="3 4">cv. Jemalong A17</strain>
    </source>
</reference>
<evidence type="ECO:0000313" key="2">
    <source>
        <dbReference type="EMBL" id="AES75192.1"/>
    </source>
</evidence>
<feature type="transmembrane region" description="Helical" evidence="1">
    <location>
        <begin position="25"/>
        <end position="50"/>
    </location>
</feature>
<keyword evidence="4" id="KW-1185">Reference proteome</keyword>
<accession>G7KPN5</accession>
<proteinExistence type="predicted"/>
<keyword evidence="1" id="KW-0472">Membrane</keyword>
<name>G7KPN5_MEDTR</name>
<dbReference type="EnsemblPlants" id="AES75192">
    <property type="protein sequence ID" value="AES75192"/>
    <property type="gene ID" value="MTR_6g029490"/>
</dbReference>
<evidence type="ECO:0000313" key="3">
    <source>
        <dbReference type="EnsemblPlants" id="AES75192"/>
    </source>
</evidence>